<dbReference type="OrthoDB" id="5702018at2"/>
<organism evidence="3 4">
    <name type="scientific">Fodinibius sediminis</name>
    <dbReference type="NCBI Taxonomy" id="1214077"/>
    <lineage>
        <taxon>Bacteria</taxon>
        <taxon>Pseudomonadati</taxon>
        <taxon>Balneolota</taxon>
        <taxon>Balneolia</taxon>
        <taxon>Balneolales</taxon>
        <taxon>Balneolaceae</taxon>
        <taxon>Fodinibius</taxon>
    </lineage>
</organism>
<evidence type="ECO:0000259" key="2">
    <source>
        <dbReference type="Pfam" id="PF06724"/>
    </source>
</evidence>
<evidence type="ECO:0000313" key="4">
    <source>
        <dbReference type="Proteomes" id="UP000317593"/>
    </source>
</evidence>
<sequence>MGTDPPFDITERSTVTRARGTGGLDQALRTLRDQPFGALVLGITAGGLIIYGIYLFVLSYYHKIFNT</sequence>
<dbReference type="InterPro" id="IPR009597">
    <property type="entry name" value="DUF1206"/>
</dbReference>
<keyword evidence="1" id="KW-0812">Transmembrane</keyword>
<protein>
    <recommendedName>
        <fullName evidence="2">DUF1206 domain-containing protein</fullName>
    </recommendedName>
</protein>
<dbReference type="Proteomes" id="UP000317593">
    <property type="component" value="Unassembled WGS sequence"/>
</dbReference>
<name>A0A521FF33_9BACT</name>
<reference evidence="3 4" key="1">
    <citation type="submission" date="2017-05" db="EMBL/GenBank/DDBJ databases">
        <authorList>
            <person name="Varghese N."/>
            <person name="Submissions S."/>
        </authorList>
    </citation>
    <scope>NUCLEOTIDE SEQUENCE [LARGE SCALE GENOMIC DNA]</scope>
    <source>
        <strain evidence="3 4">DSM 21194</strain>
    </source>
</reference>
<proteinExistence type="predicted"/>
<dbReference type="AlphaFoldDB" id="A0A521FF33"/>
<evidence type="ECO:0000313" key="3">
    <source>
        <dbReference type="EMBL" id="SMO94818.1"/>
    </source>
</evidence>
<gene>
    <name evidence="3" type="ORF">SAMN06265218_13310</name>
</gene>
<dbReference type="RefSeq" id="WP_142716118.1">
    <property type="nucleotide sequence ID" value="NZ_FXTH01000033.1"/>
</dbReference>
<keyword evidence="4" id="KW-1185">Reference proteome</keyword>
<dbReference type="EMBL" id="FXTH01000033">
    <property type="protein sequence ID" value="SMO94818.1"/>
    <property type="molecule type" value="Genomic_DNA"/>
</dbReference>
<keyword evidence="1" id="KW-0472">Membrane</keyword>
<feature type="domain" description="DUF1206" evidence="2">
    <location>
        <begin position="18"/>
        <end position="61"/>
    </location>
</feature>
<dbReference type="Pfam" id="PF06724">
    <property type="entry name" value="DUF1206"/>
    <property type="match status" value="1"/>
</dbReference>
<keyword evidence="1" id="KW-1133">Transmembrane helix</keyword>
<feature type="transmembrane region" description="Helical" evidence="1">
    <location>
        <begin position="36"/>
        <end position="61"/>
    </location>
</feature>
<evidence type="ECO:0000256" key="1">
    <source>
        <dbReference type="SAM" id="Phobius"/>
    </source>
</evidence>
<accession>A0A521FF33</accession>